<name>A0A3A4B0M1_9ACTN</name>
<evidence type="ECO:0008006" key="4">
    <source>
        <dbReference type="Google" id="ProtNLM"/>
    </source>
</evidence>
<dbReference type="InterPro" id="IPR047789">
    <property type="entry name" value="CU044_5270-like"/>
</dbReference>
<keyword evidence="1" id="KW-0472">Membrane</keyword>
<sequence>MDELERVRRLWSGVPEPGEDALSRARAGLLRAAEAESRPRSRLSALLTRYGPGRARLLPGRAPYGVARRRRMGARLAVAGALAAALTAGPVVVGGAPGTRPGARDLLARAAAAAAAEPELTPKPGQYVHTVSLEKYTVYAHTGKKTVAWIGGGRIQEWLPAGGSGVLLRREVENAPEPLPGHPLPPEAWRTKDRTSDIVYDACTTGTPPELWRERAGEWPADPVRLRERLLAVSAKGGMAGRPDAVRLWRQVTALAGDNLRPSLRSALFTVAAGIDGVTVVPDTADAAGRRGIGVAMEEEDGVRSEMIFDRETYRYLGQRLTSTREHTIEIGGPSFVRPAGLTLVSEAQLSIEVVDRVPKPAPGASRMKIPC</sequence>
<dbReference type="RefSeq" id="WP_119928411.1">
    <property type="nucleotide sequence ID" value="NZ_QZEY01000008.1"/>
</dbReference>
<dbReference type="AlphaFoldDB" id="A0A3A4B0M1"/>
<accession>A0A3A4B0M1</accession>
<dbReference type="EMBL" id="QZEY01000008">
    <property type="protein sequence ID" value="RJL30990.1"/>
    <property type="molecule type" value="Genomic_DNA"/>
</dbReference>
<reference evidence="2 3" key="1">
    <citation type="submission" date="2018-09" db="EMBL/GenBank/DDBJ databases">
        <title>YIM 75507 draft genome.</title>
        <authorList>
            <person name="Tang S."/>
            <person name="Feng Y."/>
        </authorList>
    </citation>
    <scope>NUCLEOTIDE SEQUENCE [LARGE SCALE GENOMIC DNA]</scope>
    <source>
        <strain evidence="2 3">YIM 75507</strain>
    </source>
</reference>
<protein>
    <recommendedName>
        <fullName evidence="4">CU044_5270 family protein</fullName>
    </recommendedName>
</protein>
<comment type="caution">
    <text evidence="2">The sequence shown here is derived from an EMBL/GenBank/DDBJ whole genome shotgun (WGS) entry which is preliminary data.</text>
</comment>
<dbReference type="OrthoDB" id="3387554at2"/>
<keyword evidence="1" id="KW-1133">Transmembrane helix</keyword>
<keyword evidence="1" id="KW-0812">Transmembrane</keyword>
<organism evidence="2 3">
    <name type="scientific">Bailinhaonella thermotolerans</name>
    <dbReference type="NCBI Taxonomy" id="1070861"/>
    <lineage>
        <taxon>Bacteria</taxon>
        <taxon>Bacillati</taxon>
        <taxon>Actinomycetota</taxon>
        <taxon>Actinomycetes</taxon>
        <taxon>Streptosporangiales</taxon>
        <taxon>Streptosporangiaceae</taxon>
        <taxon>Bailinhaonella</taxon>
    </lineage>
</organism>
<dbReference type="NCBIfam" id="NF038083">
    <property type="entry name" value="CU044_5270_fam"/>
    <property type="match status" value="1"/>
</dbReference>
<evidence type="ECO:0000313" key="2">
    <source>
        <dbReference type="EMBL" id="RJL30990.1"/>
    </source>
</evidence>
<gene>
    <name evidence="2" type="ORF">D5H75_22175</name>
</gene>
<keyword evidence="3" id="KW-1185">Reference proteome</keyword>
<evidence type="ECO:0000313" key="3">
    <source>
        <dbReference type="Proteomes" id="UP000265768"/>
    </source>
</evidence>
<feature type="transmembrane region" description="Helical" evidence="1">
    <location>
        <begin position="76"/>
        <end position="96"/>
    </location>
</feature>
<evidence type="ECO:0000256" key="1">
    <source>
        <dbReference type="SAM" id="Phobius"/>
    </source>
</evidence>
<proteinExistence type="predicted"/>
<dbReference type="Proteomes" id="UP000265768">
    <property type="component" value="Unassembled WGS sequence"/>
</dbReference>